<name>A0A1J5QMH9_9ZZZZ</name>
<organism evidence="2">
    <name type="scientific">mine drainage metagenome</name>
    <dbReference type="NCBI Taxonomy" id="410659"/>
    <lineage>
        <taxon>unclassified sequences</taxon>
        <taxon>metagenomes</taxon>
        <taxon>ecological metagenomes</taxon>
    </lineage>
</organism>
<evidence type="ECO:0000313" key="2">
    <source>
        <dbReference type="EMBL" id="OIQ84769.1"/>
    </source>
</evidence>
<sequence>MLSLLLAWLANTSVMPLLVGGAIGAASKRVLRPCAGRLRRQVVWAALAALLVHLALVGSGLLRDGAMLDYASVLAAAVAASVLACMRGAR</sequence>
<protein>
    <submittedName>
        <fullName evidence="2">Uncharacterized protein</fullName>
    </submittedName>
</protein>
<dbReference type="EMBL" id="MLJW01000593">
    <property type="protein sequence ID" value="OIQ84769.1"/>
    <property type="molecule type" value="Genomic_DNA"/>
</dbReference>
<feature type="transmembrane region" description="Helical" evidence="1">
    <location>
        <begin position="68"/>
        <end position="86"/>
    </location>
</feature>
<feature type="transmembrane region" description="Helical" evidence="1">
    <location>
        <begin position="42"/>
        <end position="62"/>
    </location>
</feature>
<feature type="transmembrane region" description="Helical" evidence="1">
    <location>
        <begin position="6"/>
        <end position="26"/>
    </location>
</feature>
<keyword evidence="1" id="KW-1133">Transmembrane helix</keyword>
<gene>
    <name evidence="2" type="ORF">GALL_334150</name>
</gene>
<accession>A0A1J5QMH9</accession>
<comment type="caution">
    <text evidence="2">The sequence shown here is derived from an EMBL/GenBank/DDBJ whole genome shotgun (WGS) entry which is preliminary data.</text>
</comment>
<evidence type="ECO:0000256" key="1">
    <source>
        <dbReference type="SAM" id="Phobius"/>
    </source>
</evidence>
<keyword evidence="1" id="KW-0472">Membrane</keyword>
<proteinExistence type="predicted"/>
<reference evidence="2" key="1">
    <citation type="submission" date="2016-10" db="EMBL/GenBank/DDBJ databases">
        <title>Sequence of Gallionella enrichment culture.</title>
        <authorList>
            <person name="Poehlein A."/>
            <person name="Muehling M."/>
            <person name="Daniel R."/>
        </authorList>
    </citation>
    <scope>NUCLEOTIDE SEQUENCE</scope>
</reference>
<keyword evidence="1" id="KW-0812">Transmembrane</keyword>
<dbReference type="AlphaFoldDB" id="A0A1J5QMH9"/>